<keyword evidence="2" id="KW-1185">Reference proteome</keyword>
<organism evidence="1 2">
    <name type="scientific">Trifolium pratense</name>
    <name type="common">Red clover</name>
    <dbReference type="NCBI Taxonomy" id="57577"/>
    <lineage>
        <taxon>Eukaryota</taxon>
        <taxon>Viridiplantae</taxon>
        <taxon>Streptophyta</taxon>
        <taxon>Embryophyta</taxon>
        <taxon>Tracheophyta</taxon>
        <taxon>Spermatophyta</taxon>
        <taxon>Magnoliopsida</taxon>
        <taxon>eudicotyledons</taxon>
        <taxon>Gunneridae</taxon>
        <taxon>Pentapetalae</taxon>
        <taxon>rosids</taxon>
        <taxon>fabids</taxon>
        <taxon>Fabales</taxon>
        <taxon>Fabaceae</taxon>
        <taxon>Papilionoideae</taxon>
        <taxon>50 kb inversion clade</taxon>
        <taxon>NPAAA clade</taxon>
        <taxon>Hologalegina</taxon>
        <taxon>IRL clade</taxon>
        <taxon>Trifolieae</taxon>
        <taxon>Trifolium</taxon>
    </lineage>
</organism>
<protein>
    <submittedName>
        <fullName evidence="1">Uncharacterized protein</fullName>
    </submittedName>
</protein>
<evidence type="ECO:0000313" key="1">
    <source>
        <dbReference type="EMBL" id="CAJ2660837.1"/>
    </source>
</evidence>
<dbReference type="EMBL" id="CASHSV030000311">
    <property type="protein sequence ID" value="CAJ2660837.1"/>
    <property type="molecule type" value="Genomic_DNA"/>
</dbReference>
<dbReference type="Proteomes" id="UP001177021">
    <property type="component" value="Unassembled WGS sequence"/>
</dbReference>
<gene>
    <name evidence="1" type="ORF">MILVUS5_LOCUS26695</name>
</gene>
<comment type="caution">
    <text evidence="1">The sequence shown here is derived from an EMBL/GenBank/DDBJ whole genome shotgun (WGS) entry which is preliminary data.</text>
</comment>
<proteinExistence type="predicted"/>
<evidence type="ECO:0000313" key="2">
    <source>
        <dbReference type="Proteomes" id="UP001177021"/>
    </source>
</evidence>
<accession>A0ACB0KWX3</accession>
<reference evidence="1" key="1">
    <citation type="submission" date="2023-10" db="EMBL/GenBank/DDBJ databases">
        <authorList>
            <person name="Rodriguez Cubillos JULIANA M."/>
            <person name="De Vega J."/>
        </authorList>
    </citation>
    <scope>NUCLEOTIDE SEQUENCE</scope>
</reference>
<sequence>MFSLVCLHSFFRELPYATKWTVLLIVTAVLASLAPGVAFMFAVSQSSKPCQHHESVRIPFDSPTEMVCLPEYAVVSTSHFDFFLPTLFAALVVSVSTCLLRSVLST</sequence>
<name>A0ACB0KWX3_TRIPR</name>